<dbReference type="Pfam" id="PF04059">
    <property type="entry name" value="RRM_2"/>
    <property type="match status" value="1"/>
</dbReference>
<sequence>QAWIKPVKHHRSGGLAGARFNYCVMSAGSSSTAQRIMGWADTVASPAEITLVVRGLPADLTMLRLRRYISSLGFDQSYDYLYLPRCLRTHRCKGYAFTNLVSPEVAQSFISSLSSQLIGGHALKFSIADTQGLAKNILKWYRGHSRHVRDPEVLPFIRPLRALGLSSPAQLLQLAGPAGDELPAPPPPRGAEPAPGGELCRGPDGAAHPTGCDGRQGHRPVPLAAPRRSPAG</sequence>
<reference evidence="4" key="1">
    <citation type="submission" date="2023-10" db="EMBL/GenBank/DDBJ databases">
        <authorList>
            <person name="Chen Y."/>
            <person name="Shah S."/>
            <person name="Dougan E. K."/>
            <person name="Thang M."/>
            <person name="Chan C."/>
        </authorList>
    </citation>
    <scope>NUCLEOTIDE SEQUENCE [LARGE SCALE GENOMIC DNA]</scope>
</reference>
<dbReference type="InterPro" id="IPR035979">
    <property type="entry name" value="RBD_domain_sf"/>
</dbReference>
<name>A0ABN9RAY9_9DINO</name>
<dbReference type="Gene3D" id="3.30.70.330">
    <property type="match status" value="1"/>
</dbReference>
<comment type="caution">
    <text evidence="4">The sequence shown here is derived from an EMBL/GenBank/DDBJ whole genome shotgun (WGS) entry which is preliminary data.</text>
</comment>
<feature type="non-terminal residue" evidence="4">
    <location>
        <position position="1"/>
    </location>
</feature>
<keyword evidence="1" id="KW-0694">RNA-binding</keyword>
<evidence type="ECO:0000256" key="1">
    <source>
        <dbReference type="PROSITE-ProRule" id="PRU00176"/>
    </source>
</evidence>
<evidence type="ECO:0000256" key="2">
    <source>
        <dbReference type="SAM" id="MobiDB-lite"/>
    </source>
</evidence>
<proteinExistence type="predicted"/>
<organism evidence="4 5">
    <name type="scientific">Prorocentrum cordatum</name>
    <dbReference type="NCBI Taxonomy" id="2364126"/>
    <lineage>
        <taxon>Eukaryota</taxon>
        <taxon>Sar</taxon>
        <taxon>Alveolata</taxon>
        <taxon>Dinophyceae</taxon>
        <taxon>Prorocentrales</taxon>
        <taxon>Prorocentraceae</taxon>
        <taxon>Prorocentrum</taxon>
    </lineage>
</organism>
<evidence type="ECO:0000259" key="3">
    <source>
        <dbReference type="PROSITE" id="PS50102"/>
    </source>
</evidence>
<dbReference type="InterPro" id="IPR000504">
    <property type="entry name" value="RRM_dom"/>
</dbReference>
<dbReference type="EMBL" id="CAUYUJ010006102">
    <property type="protein sequence ID" value="CAK0816113.1"/>
    <property type="molecule type" value="Genomic_DNA"/>
</dbReference>
<accession>A0ABN9RAY9</accession>
<dbReference type="InterPro" id="IPR012677">
    <property type="entry name" value="Nucleotide-bd_a/b_plait_sf"/>
</dbReference>
<keyword evidence="5" id="KW-1185">Reference proteome</keyword>
<dbReference type="PROSITE" id="PS50102">
    <property type="entry name" value="RRM"/>
    <property type="match status" value="1"/>
</dbReference>
<evidence type="ECO:0000313" key="4">
    <source>
        <dbReference type="EMBL" id="CAK0816113.1"/>
    </source>
</evidence>
<feature type="region of interest" description="Disordered" evidence="2">
    <location>
        <begin position="176"/>
        <end position="232"/>
    </location>
</feature>
<gene>
    <name evidence="4" type="ORF">PCOR1329_LOCUS19180</name>
</gene>
<dbReference type="InterPro" id="IPR007201">
    <property type="entry name" value="Mei2-like_Rrm_C"/>
</dbReference>
<dbReference type="SUPFAM" id="SSF54928">
    <property type="entry name" value="RNA-binding domain, RBD"/>
    <property type="match status" value="1"/>
</dbReference>
<evidence type="ECO:0000313" key="5">
    <source>
        <dbReference type="Proteomes" id="UP001189429"/>
    </source>
</evidence>
<protein>
    <recommendedName>
        <fullName evidence="3">RRM domain-containing protein</fullName>
    </recommendedName>
</protein>
<feature type="non-terminal residue" evidence="4">
    <location>
        <position position="232"/>
    </location>
</feature>
<feature type="domain" description="RRM" evidence="3">
    <location>
        <begin position="49"/>
        <end position="130"/>
    </location>
</feature>
<dbReference type="Proteomes" id="UP001189429">
    <property type="component" value="Unassembled WGS sequence"/>
</dbReference>